<name>A0ACC2N2D8_9HYME</name>
<dbReference type="EMBL" id="CM056744">
    <property type="protein sequence ID" value="KAJ8665219.1"/>
    <property type="molecule type" value="Genomic_DNA"/>
</dbReference>
<dbReference type="Proteomes" id="UP001239111">
    <property type="component" value="Chromosome 4"/>
</dbReference>
<accession>A0ACC2N2D8</accession>
<reference evidence="1" key="1">
    <citation type="submission" date="2023-04" db="EMBL/GenBank/DDBJ databases">
        <title>A chromosome-level genome assembly of the parasitoid wasp Eretmocerus hayati.</title>
        <authorList>
            <person name="Zhong Y."/>
            <person name="Liu S."/>
            <person name="Liu Y."/>
        </authorList>
    </citation>
    <scope>NUCLEOTIDE SEQUENCE</scope>
    <source>
        <strain evidence="1">ZJU_SS_LIU_2023</strain>
    </source>
</reference>
<evidence type="ECO:0000313" key="2">
    <source>
        <dbReference type="Proteomes" id="UP001239111"/>
    </source>
</evidence>
<gene>
    <name evidence="1" type="ORF">QAD02_006881</name>
</gene>
<evidence type="ECO:0000313" key="1">
    <source>
        <dbReference type="EMBL" id="KAJ8665219.1"/>
    </source>
</evidence>
<comment type="caution">
    <text evidence="1">The sequence shown here is derived from an EMBL/GenBank/DDBJ whole genome shotgun (WGS) entry which is preliminary data.</text>
</comment>
<keyword evidence="2" id="KW-1185">Reference proteome</keyword>
<sequence length="277" mass="31628">MGSQETVRDDMCLCNKRYISHEQCYENCMAFQHRGVIGGECVQNVCFCKVTNPGECFAFTFISLSTFAYIDRQTTQHYLQVSNRRDRNNACREISQMDTPWVLNVPEPVFQSQRLSPSEELGIREMPKEDFEEQCEQECVREPSPEPEVHDLSSPNVESEAPAEVAGAEECPVVKPSKKMCKHNGQSITEDDCEGLCLLFGAFNDVDVRGGFCFNDACYCIHHLRGFRQESRLYSLEQHKSQITTREFASSLASNMVMDLDTDDQLCTYTSRRQLSM</sequence>
<protein>
    <submittedName>
        <fullName evidence="1">Uncharacterized protein</fullName>
    </submittedName>
</protein>
<proteinExistence type="predicted"/>
<organism evidence="1 2">
    <name type="scientific">Eretmocerus hayati</name>
    <dbReference type="NCBI Taxonomy" id="131215"/>
    <lineage>
        <taxon>Eukaryota</taxon>
        <taxon>Metazoa</taxon>
        <taxon>Ecdysozoa</taxon>
        <taxon>Arthropoda</taxon>
        <taxon>Hexapoda</taxon>
        <taxon>Insecta</taxon>
        <taxon>Pterygota</taxon>
        <taxon>Neoptera</taxon>
        <taxon>Endopterygota</taxon>
        <taxon>Hymenoptera</taxon>
        <taxon>Apocrita</taxon>
        <taxon>Proctotrupomorpha</taxon>
        <taxon>Chalcidoidea</taxon>
        <taxon>Aphelinidae</taxon>
        <taxon>Aphelininae</taxon>
        <taxon>Eretmocerus</taxon>
    </lineage>
</organism>